<dbReference type="GO" id="GO:0005634">
    <property type="term" value="C:nucleus"/>
    <property type="evidence" value="ECO:0007669"/>
    <property type="project" value="TreeGrafter"/>
</dbReference>
<dbReference type="EMBL" id="JAAMPI010001366">
    <property type="protein sequence ID" value="KAF4625487.1"/>
    <property type="molecule type" value="Genomic_DNA"/>
</dbReference>
<dbReference type="InterPro" id="IPR050745">
    <property type="entry name" value="Multifunctional_regulatory"/>
</dbReference>
<dbReference type="Gene3D" id="1.25.40.20">
    <property type="entry name" value="Ankyrin repeat-containing domain"/>
    <property type="match status" value="3"/>
</dbReference>
<dbReference type="InterPro" id="IPR036770">
    <property type="entry name" value="Ankyrin_rpt-contain_sf"/>
</dbReference>
<dbReference type="PANTHER" id="PTHR24189:SF50">
    <property type="entry name" value="ANKYRIN REPEAT AND SOCS BOX PROTEIN 2"/>
    <property type="match status" value="1"/>
</dbReference>
<feature type="compositionally biased region" description="Basic and acidic residues" evidence="3">
    <location>
        <begin position="34"/>
        <end position="49"/>
    </location>
</feature>
<keyword evidence="1" id="KW-0677">Repeat</keyword>
<comment type="caution">
    <text evidence="4">The sequence shown here is derived from an EMBL/GenBank/DDBJ whole genome shotgun (WGS) entry which is preliminary data.</text>
</comment>
<evidence type="ECO:0008006" key="6">
    <source>
        <dbReference type="Google" id="ProtNLM"/>
    </source>
</evidence>
<protein>
    <recommendedName>
        <fullName evidence="6">Ankyrin</fullName>
    </recommendedName>
</protein>
<dbReference type="AlphaFoldDB" id="A0A8H4R8Q3"/>
<evidence type="ECO:0000256" key="3">
    <source>
        <dbReference type="SAM" id="MobiDB-lite"/>
    </source>
</evidence>
<organism evidence="4 5">
    <name type="scientific">Cudoniella acicularis</name>
    <dbReference type="NCBI Taxonomy" id="354080"/>
    <lineage>
        <taxon>Eukaryota</taxon>
        <taxon>Fungi</taxon>
        <taxon>Dikarya</taxon>
        <taxon>Ascomycota</taxon>
        <taxon>Pezizomycotina</taxon>
        <taxon>Leotiomycetes</taxon>
        <taxon>Helotiales</taxon>
        <taxon>Tricladiaceae</taxon>
        <taxon>Cudoniella</taxon>
    </lineage>
</organism>
<keyword evidence="5" id="KW-1185">Reference proteome</keyword>
<sequence length="583" mass="65659">MASPSASSTTLSIHSDSDDDILIVDWSIDGANGSKDEKENEHDKDDDVKIPHEYLVQPADENSLSPTMRAARDPDSRILKAVLRNGLELLKQLWLSSPINRDRGWEELHTVMLKCRSEFGANALRSQGRSVIGITTPLMEAIRAQLFDNVKILLEAGANPNGVPWHMIDKYAALFLRFRPSIKPLFYGGDDVARRTTLLKCMDLPQISSLTSQEVEDREWDAMAPFWCEEGFTEADFWVNGDTMPSLVQAAKGNSIDIFQALLDAGADCSFWTRPQFYVPEPASESSLSISSPLHAAISSSNPRMLQHILDLGFDPNTMPLANPTRCVTPLMSTIVHCREFNKNAFCTLSSRPNINFDIRTPVYDVHILHFAVARLDIEVLIHVASIIPLKNAGTTALGHTLLHIACMPTGAFQVQRHAGIIHRSIHETRDLRPFNDDNVPGPNYGPRGFMSCLRDFDAQMQVVKYLWENGIQDINQQDIHGNTPLHYLASWGIINQELLDWWIEDAPVSLAWQESYNNNQVTPQQMAGEGKQVLRESEEYRRSEGMLEQPHFNRGYSEARARRKKEAWEKLLVGVFESETVS</sequence>
<dbReference type="OrthoDB" id="2980193at2759"/>
<dbReference type="Proteomes" id="UP000566819">
    <property type="component" value="Unassembled WGS sequence"/>
</dbReference>
<evidence type="ECO:0000256" key="1">
    <source>
        <dbReference type="ARBA" id="ARBA00022737"/>
    </source>
</evidence>
<dbReference type="Pfam" id="PF00023">
    <property type="entry name" value="Ank"/>
    <property type="match status" value="1"/>
</dbReference>
<proteinExistence type="predicted"/>
<reference evidence="4 5" key="1">
    <citation type="submission" date="2020-03" db="EMBL/GenBank/DDBJ databases">
        <title>Draft Genome Sequence of Cudoniella acicularis.</title>
        <authorList>
            <person name="Buettner E."/>
            <person name="Kellner H."/>
        </authorList>
    </citation>
    <scope>NUCLEOTIDE SEQUENCE [LARGE SCALE GENOMIC DNA]</scope>
    <source>
        <strain evidence="4 5">DSM 108380</strain>
    </source>
</reference>
<name>A0A8H4R8Q3_9HELO</name>
<evidence type="ECO:0000313" key="4">
    <source>
        <dbReference type="EMBL" id="KAF4625487.1"/>
    </source>
</evidence>
<evidence type="ECO:0000313" key="5">
    <source>
        <dbReference type="Proteomes" id="UP000566819"/>
    </source>
</evidence>
<dbReference type="SMART" id="SM00248">
    <property type="entry name" value="ANK"/>
    <property type="match status" value="6"/>
</dbReference>
<dbReference type="SUPFAM" id="SSF48403">
    <property type="entry name" value="Ankyrin repeat"/>
    <property type="match status" value="2"/>
</dbReference>
<accession>A0A8H4R8Q3</accession>
<dbReference type="PANTHER" id="PTHR24189">
    <property type="entry name" value="MYOTROPHIN"/>
    <property type="match status" value="1"/>
</dbReference>
<gene>
    <name evidence="4" type="ORF">G7Y89_g12679</name>
</gene>
<feature type="region of interest" description="Disordered" evidence="3">
    <location>
        <begin position="30"/>
        <end position="49"/>
    </location>
</feature>
<keyword evidence="2" id="KW-0040">ANK repeat</keyword>
<dbReference type="GO" id="GO:0005737">
    <property type="term" value="C:cytoplasm"/>
    <property type="evidence" value="ECO:0007669"/>
    <property type="project" value="TreeGrafter"/>
</dbReference>
<dbReference type="InterPro" id="IPR002110">
    <property type="entry name" value="Ankyrin_rpt"/>
</dbReference>
<evidence type="ECO:0000256" key="2">
    <source>
        <dbReference type="ARBA" id="ARBA00023043"/>
    </source>
</evidence>